<keyword evidence="1" id="KW-0472">Membrane</keyword>
<evidence type="ECO:0000256" key="1">
    <source>
        <dbReference type="SAM" id="Phobius"/>
    </source>
</evidence>
<dbReference type="EMBL" id="JAPEIS010000013">
    <property type="protein sequence ID" value="KAJ8060681.1"/>
    <property type="molecule type" value="Genomic_DNA"/>
</dbReference>
<name>A0A9X0AD75_9HELO</name>
<evidence type="ECO:0000313" key="2">
    <source>
        <dbReference type="EMBL" id="KAJ8060681.1"/>
    </source>
</evidence>
<comment type="caution">
    <text evidence="2">The sequence shown here is derived from an EMBL/GenBank/DDBJ whole genome shotgun (WGS) entry which is preliminary data.</text>
</comment>
<dbReference type="Proteomes" id="UP001152300">
    <property type="component" value="Unassembled WGS sequence"/>
</dbReference>
<accession>A0A9X0AD75</accession>
<proteinExistence type="predicted"/>
<keyword evidence="1" id="KW-0812">Transmembrane</keyword>
<gene>
    <name evidence="2" type="ORF">OCU04_010986</name>
</gene>
<keyword evidence="3" id="KW-1185">Reference proteome</keyword>
<organism evidence="2 3">
    <name type="scientific">Sclerotinia nivalis</name>
    <dbReference type="NCBI Taxonomy" id="352851"/>
    <lineage>
        <taxon>Eukaryota</taxon>
        <taxon>Fungi</taxon>
        <taxon>Dikarya</taxon>
        <taxon>Ascomycota</taxon>
        <taxon>Pezizomycotina</taxon>
        <taxon>Leotiomycetes</taxon>
        <taxon>Helotiales</taxon>
        <taxon>Sclerotiniaceae</taxon>
        <taxon>Sclerotinia</taxon>
    </lineage>
</organism>
<protein>
    <submittedName>
        <fullName evidence="2">Uncharacterized protein</fullName>
    </submittedName>
</protein>
<sequence length="188" mass="21871">MTSTSSNSPTSLPTTIAFILNRTTDDYFCSFCTTNQENISIPIWIMSVIFLIFVLLLKWLIQGFMDVETCHQKISTLEHENIARWRLLEDERKQSWVETYQQDAARMVKIRDLAASINTAFEVPYDTVDFEEGYAKAATFIHEMNQLHDLMDEEFLEKYCVDSSRLEKNADGIYIPPPKFGPKHIPRF</sequence>
<keyword evidence="1" id="KW-1133">Transmembrane helix</keyword>
<dbReference type="AlphaFoldDB" id="A0A9X0AD75"/>
<reference evidence="2" key="1">
    <citation type="submission" date="2022-11" db="EMBL/GenBank/DDBJ databases">
        <title>Genome Resource of Sclerotinia nivalis Strain SnTB1, a Plant Pathogen Isolated from American Ginseng.</title>
        <authorList>
            <person name="Fan S."/>
        </authorList>
    </citation>
    <scope>NUCLEOTIDE SEQUENCE</scope>
    <source>
        <strain evidence="2">SnTB1</strain>
    </source>
</reference>
<feature type="transmembrane region" description="Helical" evidence="1">
    <location>
        <begin position="41"/>
        <end position="61"/>
    </location>
</feature>
<evidence type="ECO:0000313" key="3">
    <source>
        <dbReference type="Proteomes" id="UP001152300"/>
    </source>
</evidence>